<evidence type="ECO:0000259" key="3">
    <source>
        <dbReference type="PROSITE" id="PS50994"/>
    </source>
</evidence>
<reference evidence="4 5" key="1">
    <citation type="submission" date="2018-12" db="EMBL/GenBank/DDBJ databases">
        <title>Flammeovirga pectinis sp. nov., isolated from the gut of the Korean scallop, Patinopecten yessoensis.</title>
        <authorList>
            <person name="Bae J.-W."/>
            <person name="Jeong Y.-S."/>
            <person name="Kang W."/>
        </authorList>
    </citation>
    <scope>NUCLEOTIDE SEQUENCE [LARGE SCALE GENOMIC DNA]</scope>
    <source>
        <strain evidence="4 5">L12M1</strain>
    </source>
</reference>
<name>A0A3Q9FV05_9BACT</name>
<feature type="coiled-coil region" evidence="2">
    <location>
        <begin position="438"/>
        <end position="465"/>
    </location>
</feature>
<dbReference type="GO" id="GO:0015074">
    <property type="term" value="P:DNA integration"/>
    <property type="evidence" value="ECO:0007669"/>
    <property type="project" value="InterPro"/>
</dbReference>
<dbReference type="InterPro" id="IPR054353">
    <property type="entry name" value="IstA-like_C"/>
</dbReference>
<gene>
    <name evidence="4" type="ORF">EI427_23500</name>
</gene>
<dbReference type="OrthoDB" id="3193769at2"/>
<feature type="domain" description="Integrase catalytic" evidence="3">
    <location>
        <begin position="134"/>
        <end position="324"/>
    </location>
</feature>
<comment type="similarity">
    <text evidence="1">Belongs to the transposase IS21/IS408/IS1162 family.</text>
</comment>
<dbReference type="EMBL" id="CP034563">
    <property type="protein sequence ID" value="AZQ65182.1"/>
    <property type="molecule type" value="Genomic_DNA"/>
</dbReference>
<keyword evidence="2" id="KW-0175">Coiled coil</keyword>
<dbReference type="InterPro" id="IPR036397">
    <property type="entry name" value="RNaseH_sf"/>
</dbReference>
<accession>A0A3Q9FV05</accession>
<dbReference type="GO" id="GO:0003676">
    <property type="term" value="F:nucleic acid binding"/>
    <property type="evidence" value="ECO:0007669"/>
    <property type="project" value="InterPro"/>
</dbReference>
<evidence type="ECO:0000256" key="2">
    <source>
        <dbReference type="SAM" id="Coils"/>
    </source>
</evidence>
<dbReference type="NCBIfam" id="NF033546">
    <property type="entry name" value="transpos_IS21"/>
    <property type="match status" value="1"/>
</dbReference>
<dbReference type="PROSITE" id="PS50994">
    <property type="entry name" value="INTEGRASE"/>
    <property type="match status" value="1"/>
</dbReference>
<organism evidence="4 5">
    <name type="scientific">Flammeovirga pectinis</name>
    <dbReference type="NCBI Taxonomy" id="2494373"/>
    <lineage>
        <taxon>Bacteria</taxon>
        <taxon>Pseudomonadati</taxon>
        <taxon>Bacteroidota</taxon>
        <taxon>Cytophagia</taxon>
        <taxon>Cytophagales</taxon>
        <taxon>Flammeovirgaceae</taxon>
        <taxon>Flammeovirga</taxon>
    </lineage>
</organism>
<dbReference type="InterPro" id="IPR012337">
    <property type="entry name" value="RNaseH-like_sf"/>
</dbReference>
<protein>
    <submittedName>
        <fullName evidence="4">IS21 family transposase</fullName>
    </submittedName>
</protein>
<dbReference type="SUPFAM" id="SSF53098">
    <property type="entry name" value="Ribonuclease H-like"/>
    <property type="match status" value="1"/>
</dbReference>
<evidence type="ECO:0000313" key="4">
    <source>
        <dbReference type="EMBL" id="AZQ65182.1"/>
    </source>
</evidence>
<dbReference type="Pfam" id="PF22483">
    <property type="entry name" value="Mu-transpos_C_2"/>
    <property type="match status" value="1"/>
</dbReference>
<proteinExistence type="inferred from homology"/>
<dbReference type="Gene3D" id="3.30.420.10">
    <property type="entry name" value="Ribonuclease H-like superfamily/Ribonuclease H"/>
    <property type="match status" value="1"/>
</dbReference>
<dbReference type="InterPro" id="IPR001584">
    <property type="entry name" value="Integrase_cat-core"/>
</dbReference>
<keyword evidence="5" id="KW-1185">Reference proteome</keyword>
<dbReference type="AlphaFoldDB" id="A0A3Q9FV05"/>
<dbReference type="KEGG" id="fll:EI427_23500"/>
<sequence length="509" mass="60261">MNKKAAVIVGYYTNGKSKRSLARELGLNFRTVKKYIDEHEVLQQSGTNILSAPQYREITSRPKKRLTVEVVEDIADYLNRNKENRQKGRSKQLMNKHDIYEYLQQKGHLIGYTTVCNYVRKQEQSNHQKIYLKQSYQAGENIEFDWGEVRLELGGQERRLQMAVFTNKYSNYRWAYLFYRQDMQSFLESHNLFLYHIGGVPKEIVYDNMRVAVKKYSYNPKEKIATDELLKLSAYYQFQYRFCNAYSGNEKGNVERSVEYIRRKSFSLSTKFDDLEKANLHLEQQLILLNNKPPKAQKEVAEVLLKEELNYMRSVPVTAYQTAILKKLAINKYHCVYLDSNHYSIPEKLKRKYVTLKIETSRFHVLDDKEQIIVTKMRHHTKNQWYIDIYDYLNTFSKKPGALAHSSALQQVQTGFKTLYHQFFKGNEKEYIQVLQWMRTEKISIKELEEKIEFYQQKAPQSKIDYALLQMLYSAETPSAVTSKEDEIEQYSERLLLAHSQMNTSSLQN</sequence>
<dbReference type="Proteomes" id="UP000267268">
    <property type="component" value="Chromosome 2"/>
</dbReference>
<evidence type="ECO:0000256" key="1">
    <source>
        <dbReference type="ARBA" id="ARBA00009277"/>
    </source>
</evidence>
<evidence type="ECO:0000313" key="5">
    <source>
        <dbReference type="Proteomes" id="UP000267268"/>
    </source>
</evidence>
<dbReference type="RefSeq" id="WP_126619646.1">
    <property type="nucleotide sequence ID" value="NZ_CP034563.1"/>
</dbReference>
<dbReference type="PANTHER" id="PTHR35004">
    <property type="entry name" value="TRANSPOSASE RV3428C-RELATED"/>
    <property type="match status" value="1"/>
</dbReference>